<accession>A0ABW1DA69</accession>
<sequence length="658" mass="68749">MRFQLLGPLQVQPTGTPVQISARKQRTVIAMLLAHAGRAVPIRSLVTEVWDGCPPRSAVPNLHTYVMQLRHILSAADPPAGSRLMTSDGGYLLLVEPPELDLFLFEEQLARARKALSGKDLGAAEAAYAHALGMWRGTPAQDVPLGPALRNVVADLTDRYLSAVEEHIDVQLALGAHRAAAVRLRALTGRYPLREHLHAQLMLALYRCGDVQGALEAFSAARQALAEELGLDPGAELRRLHRAILSHDAAPDPADVLAGVSVINLRGAHPTQRPRLLPPIPPAFVDRPQVLMLATTALGAPLPADPRRGQTPSATHPQAAQTVAPHDPDGAPAGSAGEGGVGGVRVVALHGGAGNGKSALALRVAQRVAGRYADGVLYADLRGSSAGVPPARPVEVLGDFLRALGVPGREVPVTEAEAAALYRSMLAGRGVLVVLDNATGAAQVAPLIPAGDGCAALVTCRGMPATLDAVPIAVGLLEEVEAVRLLASLAGEHRVAAEPGAAADVTRSCGYLPLAVRAAGTQLAGRPDLSLETFAALLRDRGSRLELLPGVCSSFSAGYDQLSERSDAARAFRLLGALDLPEVDVAVTAALLGVPPGAAEGALDVLVELRLLEPAPGGRLRMHDLVRLVAAELCATRDTPEERSRALRRARPATLRHG</sequence>
<dbReference type="Gene3D" id="1.25.40.10">
    <property type="entry name" value="Tetratricopeptide repeat domain"/>
    <property type="match status" value="1"/>
</dbReference>
<evidence type="ECO:0000259" key="6">
    <source>
        <dbReference type="SMART" id="SM00862"/>
    </source>
</evidence>
<dbReference type="InterPro" id="IPR005158">
    <property type="entry name" value="BTAD"/>
</dbReference>
<feature type="domain" description="Bacterial transcriptional activator" evidence="7">
    <location>
        <begin position="100"/>
        <end position="245"/>
    </location>
</feature>
<comment type="caution">
    <text evidence="8">The sequence shown here is derived from an EMBL/GenBank/DDBJ whole genome shotgun (WGS) entry which is preliminary data.</text>
</comment>
<dbReference type="Proteomes" id="UP001596058">
    <property type="component" value="Unassembled WGS sequence"/>
</dbReference>
<comment type="similarity">
    <text evidence="1">Belongs to the AfsR/DnrI/RedD regulatory family.</text>
</comment>
<organism evidence="8 9">
    <name type="scientific">Nonomuraea insulae</name>
    <dbReference type="NCBI Taxonomy" id="1616787"/>
    <lineage>
        <taxon>Bacteria</taxon>
        <taxon>Bacillati</taxon>
        <taxon>Actinomycetota</taxon>
        <taxon>Actinomycetes</taxon>
        <taxon>Streptosporangiales</taxon>
        <taxon>Streptosporangiaceae</taxon>
        <taxon>Nonomuraea</taxon>
    </lineage>
</organism>
<dbReference type="SUPFAM" id="SSF46894">
    <property type="entry name" value="C-terminal effector domain of the bipartite response regulators"/>
    <property type="match status" value="1"/>
</dbReference>
<dbReference type="InterPro" id="IPR027417">
    <property type="entry name" value="P-loop_NTPase"/>
</dbReference>
<dbReference type="InterPro" id="IPR036388">
    <property type="entry name" value="WH-like_DNA-bd_sf"/>
</dbReference>
<evidence type="ECO:0000313" key="8">
    <source>
        <dbReference type="EMBL" id="MFC5834838.1"/>
    </source>
</evidence>
<proteinExistence type="inferred from homology"/>
<name>A0ABW1DA69_9ACTN</name>
<evidence type="ECO:0000256" key="1">
    <source>
        <dbReference type="ARBA" id="ARBA00005820"/>
    </source>
</evidence>
<evidence type="ECO:0000256" key="3">
    <source>
        <dbReference type="ARBA" id="ARBA00023125"/>
    </source>
</evidence>
<protein>
    <submittedName>
        <fullName evidence="8">BTAD domain-containing putative transcriptional regulator</fullName>
    </submittedName>
</protein>
<dbReference type="InterPro" id="IPR001867">
    <property type="entry name" value="OmpR/PhoB-type_DNA-bd"/>
</dbReference>
<dbReference type="Pfam" id="PF03704">
    <property type="entry name" value="BTAD"/>
    <property type="match status" value="1"/>
</dbReference>
<reference evidence="9" key="1">
    <citation type="journal article" date="2019" name="Int. J. Syst. Evol. Microbiol.">
        <title>The Global Catalogue of Microorganisms (GCM) 10K type strain sequencing project: providing services to taxonomists for standard genome sequencing and annotation.</title>
        <authorList>
            <consortium name="The Broad Institute Genomics Platform"/>
            <consortium name="The Broad Institute Genome Sequencing Center for Infectious Disease"/>
            <person name="Wu L."/>
            <person name="Ma J."/>
        </authorList>
    </citation>
    <scope>NUCLEOTIDE SEQUENCE [LARGE SCALE GENOMIC DNA]</scope>
    <source>
        <strain evidence="9">CCUG 53903</strain>
    </source>
</reference>
<dbReference type="SMART" id="SM00862">
    <property type="entry name" value="Trans_reg_C"/>
    <property type="match status" value="1"/>
</dbReference>
<dbReference type="CDD" id="cd15831">
    <property type="entry name" value="BTAD"/>
    <property type="match status" value="1"/>
</dbReference>
<dbReference type="Gene3D" id="1.10.10.10">
    <property type="entry name" value="Winged helix-like DNA-binding domain superfamily/Winged helix DNA-binding domain"/>
    <property type="match status" value="1"/>
</dbReference>
<evidence type="ECO:0000256" key="5">
    <source>
        <dbReference type="SAM" id="MobiDB-lite"/>
    </source>
</evidence>
<feature type="region of interest" description="Disordered" evidence="5">
    <location>
        <begin position="301"/>
        <end position="338"/>
    </location>
</feature>
<evidence type="ECO:0000256" key="4">
    <source>
        <dbReference type="ARBA" id="ARBA00023163"/>
    </source>
</evidence>
<keyword evidence="9" id="KW-1185">Reference proteome</keyword>
<evidence type="ECO:0000259" key="7">
    <source>
        <dbReference type="SMART" id="SM01043"/>
    </source>
</evidence>
<dbReference type="PRINTS" id="PR00364">
    <property type="entry name" value="DISEASERSIST"/>
</dbReference>
<dbReference type="InterPro" id="IPR051677">
    <property type="entry name" value="AfsR-DnrI-RedD_regulator"/>
</dbReference>
<feature type="domain" description="OmpR/PhoB-type" evidence="6">
    <location>
        <begin position="15"/>
        <end position="93"/>
    </location>
</feature>
<keyword evidence="2" id="KW-0805">Transcription regulation</keyword>
<dbReference type="SMART" id="SM01043">
    <property type="entry name" value="BTAD"/>
    <property type="match status" value="1"/>
</dbReference>
<evidence type="ECO:0000256" key="2">
    <source>
        <dbReference type="ARBA" id="ARBA00023015"/>
    </source>
</evidence>
<evidence type="ECO:0000313" key="9">
    <source>
        <dbReference type="Proteomes" id="UP001596058"/>
    </source>
</evidence>
<dbReference type="InterPro" id="IPR016032">
    <property type="entry name" value="Sig_transdc_resp-reg_C-effctor"/>
</dbReference>
<feature type="compositionally biased region" description="Polar residues" evidence="5">
    <location>
        <begin position="310"/>
        <end position="321"/>
    </location>
</feature>
<keyword evidence="3" id="KW-0238">DNA-binding</keyword>
<dbReference type="PANTHER" id="PTHR35807:SF1">
    <property type="entry name" value="TRANSCRIPTIONAL REGULATOR REDD"/>
    <property type="match status" value="1"/>
</dbReference>
<dbReference type="InterPro" id="IPR011990">
    <property type="entry name" value="TPR-like_helical_dom_sf"/>
</dbReference>
<dbReference type="EMBL" id="JBHSPA010000115">
    <property type="protein sequence ID" value="MFC5834838.1"/>
    <property type="molecule type" value="Genomic_DNA"/>
</dbReference>
<dbReference type="SUPFAM" id="SSF48452">
    <property type="entry name" value="TPR-like"/>
    <property type="match status" value="1"/>
</dbReference>
<gene>
    <name evidence="8" type="ORF">ACFPZ3_64285</name>
</gene>
<dbReference type="SUPFAM" id="SSF52540">
    <property type="entry name" value="P-loop containing nucleoside triphosphate hydrolases"/>
    <property type="match status" value="1"/>
</dbReference>
<dbReference type="PANTHER" id="PTHR35807">
    <property type="entry name" value="TRANSCRIPTIONAL REGULATOR REDD-RELATED"/>
    <property type="match status" value="1"/>
</dbReference>
<keyword evidence="4" id="KW-0804">Transcription</keyword>
<dbReference type="RefSeq" id="WP_379524249.1">
    <property type="nucleotide sequence ID" value="NZ_JBHSPA010000115.1"/>
</dbReference>
<dbReference type="Gene3D" id="3.40.50.300">
    <property type="entry name" value="P-loop containing nucleotide triphosphate hydrolases"/>
    <property type="match status" value="1"/>
</dbReference>